<evidence type="ECO:0000256" key="7">
    <source>
        <dbReference type="ARBA" id="ARBA00023015"/>
    </source>
</evidence>
<comment type="cofactor">
    <cofactor evidence="1">
        <name>Zn(2+)</name>
        <dbReference type="ChEBI" id="CHEBI:29105"/>
    </cofactor>
</comment>
<dbReference type="GO" id="GO:0008168">
    <property type="term" value="F:methyltransferase activity"/>
    <property type="evidence" value="ECO:0007669"/>
    <property type="project" value="UniProtKB-KW"/>
</dbReference>
<dbReference type="PROSITE" id="PS01124">
    <property type="entry name" value="HTH_ARAC_FAMILY_2"/>
    <property type="match status" value="1"/>
</dbReference>
<dbReference type="Pfam" id="PF12833">
    <property type="entry name" value="HTH_18"/>
    <property type="match status" value="1"/>
</dbReference>
<dbReference type="PANTHER" id="PTHR43280:SF28">
    <property type="entry name" value="HTH-TYPE TRANSCRIPTIONAL ACTIVATOR RHAS"/>
    <property type="match status" value="1"/>
</dbReference>
<organism evidence="13 14">
    <name type="scientific">Seinonella peptonophila</name>
    <dbReference type="NCBI Taxonomy" id="112248"/>
    <lineage>
        <taxon>Bacteria</taxon>
        <taxon>Bacillati</taxon>
        <taxon>Bacillota</taxon>
        <taxon>Bacilli</taxon>
        <taxon>Bacillales</taxon>
        <taxon>Thermoactinomycetaceae</taxon>
        <taxon>Seinonella</taxon>
    </lineage>
</organism>
<dbReference type="InterPro" id="IPR018062">
    <property type="entry name" value="HTH_AraC-typ_CS"/>
</dbReference>
<keyword evidence="11" id="KW-0234">DNA repair</keyword>
<dbReference type="InterPro" id="IPR020449">
    <property type="entry name" value="Tscrpt_reg_AraC-type_HTH"/>
</dbReference>
<evidence type="ECO:0000256" key="4">
    <source>
        <dbReference type="ARBA" id="ARBA00022723"/>
    </source>
</evidence>
<dbReference type="PIRSF" id="PIRSF000408">
    <property type="entry name" value="Alkyltransferas_AdaA"/>
    <property type="match status" value="1"/>
</dbReference>
<sequence>MQTHNPIHKKLWEAIVSNNHSYDGKFFYGVQTTKVFCRPSCPSRIPKLENVRIFYHRQEAINEGFRPCKRCRPDQLQLPIQEWIDQIKRFLEKNWSNTISLDLLANVFHLSPYHLQRTFKKCVGVTPAQYLEQIKVDQAMHYLQETDQTMKEIAQAVGISNAQYFTTIFKKKTGVTPSMYRKSKGGNRVGSAYTTNDLLDNISQ</sequence>
<dbReference type="Gene3D" id="1.10.10.60">
    <property type="entry name" value="Homeodomain-like"/>
    <property type="match status" value="2"/>
</dbReference>
<evidence type="ECO:0000256" key="2">
    <source>
        <dbReference type="ARBA" id="ARBA00022603"/>
    </source>
</evidence>
<evidence type="ECO:0000259" key="12">
    <source>
        <dbReference type="PROSITE" id="PS01124"/>
    </source>
</evidence>
<keyword evidence="9" id="KW-0010">Activator</keyword>
<evidence type="ECO:0000256" key="1">
    <source>
        <dbReference type="ARBA" id="ARBA00001947"/>
    </source>
</evidence>
<dbReference type="PRINTS" id="PR00032">
    <property type="entry name" value="HTHARAC"/>
</dbReference>
<dbReference type="AlphaFoldDB" id="A0A1M5BD16"/>
<dbReference type="STRING" id="112248.SAMN05444392_12122"/>
<dbReference type="RefSeq" id="WP_073158406.1">
    <property type="nucleotide sequence ID" value="NZ_FQVL01000021.1"/>
</dbReference>
<dbReference type="Pfam" id="PF02805">
    <property type="entry name" value="Ada_Zn_binding"/>
    <property type="match status" value="1"/>
</dbReference>
<dbReference type="InterPro" id="IPR018060">
    <property type="entry name" value="HTH_AraC"/>
</dbReference>
<evidence type="ECO:0000256" key="9">
    <source>
        <dbReference type="ARBA" id="ARBA00023159"/>
    </source>
</evidence>
<dbReference type="SMART" id="SM00342">
    <property type="entry name" value="HTH_ARAC"/>
    <property type="match status" value="1"/>
</dbReference>
<evidence type="ECO:0000256" key="5">
    <source>
        <dbReference type="ARBA" id="ARBA00022763"/>
    </source>
</evidence>
<keyword evidence="10" id="KW-0804">Transcription</keyword>
<protein>
    <submittedName>
        <fullName evidence="13">Transcriptional regulator, AraC family</fullName>
    </submittedName>
</protein>
<evidence type="ECO:0000256" key="3">
    <source>
        <dbReference type="ARBA" id="ARBA00022679"/>
    </source>
</evidence>
<dbReference type="GO" id="GO:0008270">
    <property type="term" value="F:zinc ion binding"/>
    <property type="evidence" value="ECO:0007669"/>
    <property type="project" value="InterPro"/>
</dbReference>
<gene>
    <name evidence="13" type="ORF">SAMN05444392_12122</name>
</gene>
<keyword evidence="7" id="KW-0805">Transcription regulation</keyword>
<reference evidence="13 14" key="1">
    <citation type="submission" date="2016-11" db="EMBL/GenBank/DDBJ databases">
        <authorList>
            <person name="Jaros S."/>
            <person name="Januszkiewicz K."/>
            <person name="Wedrychowicz H."/>
        </authorList>
    </citation>
    <scope>NUCLEOTIDE SEQUENCE [LARGE SCALE GENOMIC DNA]</scope>
    <source>
        <strain evidence="13 14">DSM 44666</strain>
    </source>
</reference>
<evidence type="ECO:0000256" key="10">
    <source>
        <dbReference type="ARBA" id="ARBA00023163"/>
    </source>
</evidence>
<dbReference type="SUPFAM" id="SSF57884">
    <property type="entry name" value="Ada DNA repair protein, N-terminal domain (N-Ada 10)"/>
    <property type="match status" value="1"/>
</dbReference>
<keyword evidence="4" id="KW-0479">Metal-binding</keyword>
<dbReference type="InterPro" id="IPR009057">
    <property type="entry name" value="Homeodomain-like_sf"/>
</dbReference>
<dbReference type="GO" id="GO:0043565">
    <property type="term" value="F:sequence-specific DNA binding"/>
    <property type="evidence" value="ECO:0007669"/>
    <property type="project" value="InterPro"/>
</dbReference>
<dbReference type="PANTHER" id="PTHR43280">
    <property type="entry name" value="ARAC-FAMILY TRANSCRIPTIONAL REGULATOR"/>
    <property type="match status" value="1"/>
</dbReference>
<keyword evidence="2" id="KW-0489">Methyltransferase</keyword>
<dbReference type="GO" id="GO:0032259">
    <property type="term" value="P:methylation"/>
    <property type="evidence" value="ECO:0007669"/>
    <property type="project" value="UniProtKB-KW"/>
</dbReference>
<dbReference type="InterPro" id="IPR004026">
    <property type="entry name" value="Ada_DNA_repair_Zn-bd"/>
</dbReference>
<dbReference type="Gene3D" id="3.40.10.10">
    <property type="entry name" value="DNA Methylphosphotriester Repair Domain"/>
    <property type="match status" value="1"/>
</dbReference>
<proteinExistence type="predicted"/>
<dbReference type="OrthoDB" id="9802228at2"/>
<dbReference type="EMBL" id="FQVL01000021">
    <property type="protein sequence ID" value="SHF40369.1"/>
    <property type="molecule type" value="Genomic_DNA"/>
</dbReference>
<dbReference type="GO" id="GO:0003700">
    <property type="term" value="F:DNA-binding transcription factor activity"/>
    <property type="evidence" value="ECO:0007669"/>
    <property type="project" value="InterPro"/>
</dbReference>
<keyword evidence="14" id="KW-1185">Reference proteome</keyword>
<keyword evidence="8" id="KW-0238">DNA-binding</keyword>
<dbReference type="GO" id="GO:0006281">
    <property type="term" value="P:DNA repair"/>
    <property type="evidence" value="ECO:0007669"/>
    <property type="project" value="UniProtKB-KW"/>
</dbReference>
<evidence type="ECO:0000256" key="8">
    <source>
        <dbReference type="ARBA" id="ARBA00023125"/>
    </source>
</evidence>
<evidence type="ECO:0000313" key="14">
    <source>
        <dbReference type="Proteomes" id="UP000184476"/>
    </source>
</evidence>
<dbReference type="Proteomes" id="UP000184476">
    <property type="component" value="Unassembled WGS sequence"/>
</dbReference>
<name>A0A1M5BD16_9BACL</name>
<evidence type="ECO:0000256" key="11">
    <source>
        <dbReference type="ARBA" id="ARBA00023204"/>
    </source>
</evidence>
<dbReference type="InterPro" id="IPR016220">
    <property type="entry name" value="Me-P-triester_DNA_alkyl-Trfase"/>
</dbReference>
<feature type="domain" description="HTH araC/xylS-type" evidence="12">
    <location>
        <begin position="85"/>
        <end position="183"/>
    </location>
</feature>
<keyword evidence="6" id="KW-0862">Zinc</keyword>
<dbReference type="SUPFAM" id="SSF46689">
    <property type="entry name" value="Homeodomain-like"/>
    <property type="match status" value="2"/>
</dbReference>
<evidence type="ECO:0000313" key="13">
    <source>
        <dbReference type="EMBL" id="SHF40369.1"/>
    </source>
</evidence>
<keyword evidence="3" id="KW-0808">Transferase</keyword>
<evidence type="ECO:0000256" key="6">
    <source>
        <dbReference type="ARBA" id="ARBA00022833"/>
    </source>
</evidence>
<accession>A0A1M5BD16</accession>
<keyword evidence="5" id="KW-0227">DNA damage</keyword>
<dbReference type="PROSITE" id="PS00041">
    <property type="entry name" value="HTH_ARAC_FAMILY_1"/>
    <property type="match status" value="1"/>
</dbReference>
<dbReference type="InterPro" id="IPR035451">
    <property type="entry name" value="Ada-like_dom_sf"/>
</dbReference>